<dbReference type="PROSITE" id="PS50175">
    <property type="entry name" value="ASP_PROT_RETROV"/>
    <property type="match status" value="1"/>
</dbReference>
<evidence type="ECO:0000256" key="4">
    <source>
        <dbReference type="SAM" id="SignalP"/>
    </source>
</evidence>
<dbReference type="PROSITE" id="PS00141">
    <property type="entry name" value="ASP_PROTEASE"/>
    <property type="match status" value="1"/>
</dbReference>
<dbReference type="GO" id="GO:0006508">
    <property type="term" value="P:proteolysis"/>
    <property type="evidence" value="ECO:0007669"/>
    <property type="project" value="UniProtKB-KW"/>
</dbReference>
<evidence type="ECO:0000259" key="5">
    <source>
        <dbReference type="PROSITE" id="PS50175"/>
    </source>
</evidence>
<dbReference type="AlphaFoldDB" id="A0A7K5WBI8"/>
<dbReference type="SUPFAM" id="SSF50630">
    <property type="entry name" value="Acid proteases"/>
    <property type="match status" value="1"/>
</dbReference>
<gene>
    <name evidence="6" type="primary">Ervk9_1</name>
    <name evidence="6" type="ORF">HYLPRA_R12944</name>
</gene>
<evidence type="ECO:0000256" key="2">
    <source>
        <dbReference type="ARBA" id="ARBA00022750"/>
    </source>
</evidence>
<evidence type="ECO:0000256" key="3">
    <source>
        <dbReference type="ARBA" id="ARBA00022801"/>
    </source>
</evidence>
<dbReference type="PANTHER" id="PTHR19422:SF123">
    <property type="entry name" value="RT1 CLASS I, LOCUS CE15"/>
    <property type="match status" value="1"/>
</dbReference>
<dbReference type="InterPro" id="IPR029054">
    <property type="entry name" value="dUTPase-like"/>
</dbReference>
<feature type="domain" description="Peptidase A2" evidence="5">
    <location>
        <begin position="141"/>
        <end position="155"/>
    </location>
</feature>
<keyword evidence="1" id="KW-0645">Protease</keyword>
<keyword evidence="4" id="KW-0732">Signal</keyword>
<dbReference type="GO" id="GO:0004190">
    <property type="term" value="F:aspartic-type endopeptidase activity"/>
    <property type="evidence" value="ECO:0007669"/>
    <property type="project" value="UniProtKB-KW"/>
</dbReference>
<feature type="non-terminal residue" evidence="6">
    <location>
        <position position="1"/>
    </location>
</feature>
<organism evidence="6 7">
    <name type="scientific">Hylia prasina</name>
    <name type="common">green hylia</name>
    <dbReference type="NCBI Taxonomy" id="208073"/>
    <lineage>
        <taxon>Eukaryota</taxon>
        <taxon>Metazoa</taxon>
        <taxon>Chordata</taxon>
        <taxon>Craniata</taxon>
        <taxon>Vertebrata</taxon>
        <taxon>Euteleostomi</taxon>
        <taxon>Archelosauria</taxon>
        <taxon>Archosauria</taxon>
        <taxon>Dinosauria</taxon>
        <taxon>Saurischia</taxon>
        <taxon>Theropoda</taxon>
        <taxon>Coelurosauria</taxon>
        <taxon>Aves</taxon>
        <taxon>Neognathae</taxon>
        <taxon>Neoaves</taxon>
        <taxon>Telluraves</taxon>
        <taxon>Australaves</taxon>
        <taxon>Passeriformes</taxon>
        <taxon>Sylvioidea</taxon>
        <taxon>Sylviidae</taxon>
        <taxon>Acrocephalinae</taxon>
        <taxon>Hylia</taxon>
    </lineage>
</organism>
<evidence type="ECO:0000256" key="1">
    <source>
        <dbReference type="ARBA" id="ARBA00022670"/>
    </source>
</evidence>
<dbReference type="InterPro" id="IPR036157">
    <property type="entry name" value="dUTPase-like_sf"/>
</dbReference>
<sequence>STGLDLATSIIVMLLDSSVHLLPTGIFGPPGPQTSALLVGRSSTTLLGLFVLPGVIDSDSVREIKIMAWTPFPPCTVPQGTCIAQLILFSHNSSPPSTECNTRVGGFGSTGIPQILWVQEISNKRPTYKWTLSLQGQQVMLTGILDTGADVSIVS</sequence>
<dbReference type="EMBL" id="VYXD01007132">
    <property type="protein sequence ID" value="NWU38602.1"/>
    <property type="molecule type" value="Genomic_DNA"/>
</dbReference>
<protein>
    <submittedName>
        <fullName evidence="6">POK9 protein</fullName>
    </submittedName>
</protein>
<name>A0A7K5WBI8_9SYLV</name>
<dbReference type="Pfam" id="PF00692">
    <property type="entry name" value="dUTPase"/>
    <property type="match status" value="1"/>
</dbReference>
<keyword evidence="2" id="KW-0064">Aspartyl protease</keyword>
<dbReference type="InterPro" id="IPR051592">
    <property type="entry name" value="HERV-K_Pro_peptidase_A2"/>
</dbReference>
<keyword evidence="7" id="KW-1185">Reference proteome</keyword>
<evidence type="ECO:0000313" key="6">
    <source>
        <dbReference type="EMBL" id="NWU38602.1"/>
    </source>
</evidence>
<reference evidence="6 7" key="1">
    <citation type="submission" date="2019-09" db="EMBL/GenBank/DDBJ databases">
        <title>Bird 10,000 Genomes (B10K) Project - Family phase.</title>
        <authorList>
            <person name="Zhang G."/>
        </authorList>
    </citation>
    <scope>NUCLEOTIDE SEQUENCE [LARGE SCALE GENOMIC DNA]</scope>
    <source>
        <strain evidence="6">B10K-DU-001-70</strain>
        <tissue evidence="6">Muscle</tissue>
    </source>
</reference>
<dbReference type="PANTHER" id="PTHR19422">
    <property type="entry name" value="GAG RETROVIRAL POLYPROTEIN"/>
    <property type="match status" value="1"/>
</dbReference>
<dbReference type="InterPro" id="IPR001969">
    <property type="entry name" value="Aspartic_peptidase_AS"/>
</dbReference>
<feature type="signal peptide" evidence="4">
    <location>
        <begin position="1"/>
        <end position="21"/>
    </location>
</feature>
<accession>A0A7K5WBI8</accession>
<keyword evidence="3" id="KW-0378">Hydrolase</keyword>
<proteinExistence type="predicted"/>
<feature type="chain" id="PRO_5029869781" evidence="4">
    <location>
        <begin position="22"/>
        <end position="155"/>
    </location>
</feature>
<feature type="non-terminal residue" evidence="6">
    <location>
        <position position="155"/>
    </location>
</feature>
<dbReference type="Gene3D" id="2.40.70.10">
    <property type="entry name" value="Acid Proteases"/>
    <property type="match status" value="1"/>
</dbReference>
<evidence type="ECO:0000313" key="7">
    <source>
        <dbReference type="Proteomes" id="UP000557268"/>
    </source>
</evidence>
<comment type="caution">
    <text evidence="6">The sequence shown here is derived from an EMBL/GenBank/DDBJ whole genome shotgun (WGS) entry which is preliminary data.</text>
</comment>
<dbReference type="Proteomes" id="UP000557268">
    <property type="component" value="Unassembled WGS sequence"/>
</dbReference>
<dbReference type="SUPFAM" id="SSF51283">
    <property type="entry name" value="dUTPase-like"/>
    <property type="match status" value="1"/>
</dbReference>
<dbReference type="InterPro" id="IPR021109">
    <property type="entry name" value="Peptidase_aspartic_dom_sf"/>
</dbReference>
<dbReference type="InterPro" id="IPR001995">
    <property type="entry name" value="Peptidase_A2_cat"/>
</dbReference>
<dbReference type="Gene3D" id="2.70.40.10">
    <property type="match status" value="1"/>
</dbReference>